<gene>
    <name evidence="2" type="ORF">FOC84_26995</name>
</gene>
<feature type="compositionally biased region" description="Polar residues" evidence="1">
    <location>
        <begin position="1"/>
        <end position="14"/>
    </location>
</feature>
<name>A0A7D4E9V4_9BURK</name>
<dbReference type="InterPro" id="IPR021312">
    <property type="entry name" value="DUF2889"/>
</dbReference>
<sequence length="202" mass="21865">MSNDRNALPTSSGAPSRKTIHTRRVHCTGYQRSDGLFDIEAELHDISAADTDLLFKVVPAGGAIHHMRVIMTVDRDLVIQDLQARLPTAPTPYCAAIEPAYSALKGLQIRSGFRQQVKSIVGGVRGCTHLTELLGPMATTAMQTILAIKRGERSAHKAGGSSADAQPMPKPQLLDSCHTYRQDGMAAKILWPESRRAARADA</sequence>
<evidence type="ECO:0000256" key="1">
    <source>
        <dbReference type="SAM" id="MobiDB-lite"/>
    </source>
</evidence>
<keyword evidence="3" id="KW-1185">Reference proteome</keyword>
<dbReference type="EMBL" id="CP053985">
    <property type="protein sequence ID" value="QKH38386.1"/>
    <property type="molecule type" value="Genomic_DNA"/>
</dbReference>
<evidence type="ECO:0000313" key="3">
    <source>
        <dbReference type="Proteomes" id="UP000500970"/>
    </source>
</evidence>
<feature type="region of interest" description="Disordered" evidence="1">
    <location>
        <begin position="1"/>
        <end position="22"/>
    </location>
</feature>
<accession>A0A7D4E9V4</accession>
<proteinExistence type="predicted"/>
<organism evidence="2 3">
    <name type="scientific">Achromobacter pestifer</name>
    <dbReference type="NCBI Taxonomy" id="1353889"/>
    <lineage>
        <taxon>Bacteria</taxon>
        <taxon>Pseudomonadati</taxon>
        <taxon>Pseudomonadota</taxon>
        <taxon>Betaproteobacteria</taxon>
        <taxon>Burkholderiales</taxon>
        <taxon>Alcaligenaceae</taxon>
        <taxon>Achromobacter</taxon>
    </lineage>
</organism>
<reference evidence="2 3" key="1">
    <citation type="submission" date="2020-05" db="EMBL/GenBank/DDBJ databases">
        <title>FDA dAtabase for Regulatory Grade micrObial Sequences (FDA-ARGOS): Supporting development and validation of Infectious Disease Dx tests.</title>
        <authorList>
            <person name="Sproer C."/>
            <person name="Gronow S."/>
            <person name="Severitt S."/>
            <person name="Schroder I."/>
            <person name="Tallon L."/>
            <person name="Sadzewicz L."/>
            <person name="Zhao X."/>
            <person name="Vavikolanu K."/>
            <person name="Mehta A."/>
            <person name="Aluvathingal J."/>
            <person name="Nadendla S."/>
            <person name="Myers T."/>
            <person name="Yan Y."/>
            <person name="Sichtig H."/>
        </authorList>
    </citation>
    <scope>NUCLEOTIDE SEQUENCE [LARGE SCALE GENOMIC DNA]</scope>
    <source>
        <strain evidence="2 3">FDAARGOS_790</strain>
    </source>
</reference>
<protein>
    <submittedName>
        <fullName evidence="2">DUF2889 domain-containing protein</fullName>
    </submittedName>
</protein>
<dbReference type="KEGG" id="apes:FOC84_26995"/>
<dbReference type="AlphaFoldDB" id="A0A7D4E9V4"/>
<evidence type="ECO:0000313" key="2">
    <source>
        <dbReference type="EMBL" id="QKH38386.1"/>
    </source>
</evidence>
<dbReference type="Proteomes" id="UP000500970">
    <property type="component" value="Chromosome"/>
</dbReference>
<dbReference type="Pfam" id="PF11136">
    <property type="entry name" value="DUF2889"/>
    <property type="match status" value="1"/>
</dbReference>
<dbReference type="RefSeq" id="WP_173147672.1">
    <property type="nucleotide sequence ID" value="NZ_CP053985.1"/>
</dbReference>